<dbReference type="RefSeq" id="WP_208076633.1">
    <property type="nucleotide sequence ID" value="NZ_CP071869.1"/>
</dbReference>
<dbReference type="SUPFAM" id="SSF160207">
    <property type="entry name" value="NMB0488-like"/>
    <property type="match status" value="1"/>
</dbReference>
<dbReference type="Pfam" id="PF07262">
    <property type="entry name" value="CdiI"/>
    <property type="match status" value="1"/>
</dbReference>
<evidence type="ECO:0000313" key="1">
    <source>
        <dbReference type="EMBL" id="QTE21029.1"/>
    </source>
</evidence>
<dbReference type="EMBL" id="CP071869">
    <property type="protein sequence ID" value="QTE21029.1"/>
    <property type="molecule type" value="Genomic_DNA"/>
</dbReference>
<dbReference type="AlphaFoldDB" id="A0A975H5M2"/>
<name>A0A975H5M2_9FLAO</name>
<dbReference type="KEGG" id="pcea:J3359_09210"/>
<dbReference type="Gene3D" id="3.40.1590.10">
    <property type="entry name" value="NMB0488-like"/>
    <property type="match status" value="1"/>
</dbReference>
<protein>
    <submittedName>
        <fullName evidence="1">CdiI family contact-dependent growth inhibition immunity protein</fullName>
    </submittedName>
</protein>
<dbReference type="InterPro" id="IPR009888">
    <property type="entry name" value="CdiI_Proteobact"/>
</dbReference>
<accession>A0A975H5M2</accession>
<proteinExistence type="predicted"/>
<reference evidence="1 2" key="1">
    <citation type="submission" date="2021-03" db="EMBL/GenBank/DDBJ databases">
        <title>Complete genome of Polaribacter_sp.SM13.</title>
        <authorList>
            <person name="Jeong S.W."/>
            <person name="Bae J.W."/>
        </authorList>
    </citation>
    <scope>NUCLEOTIDE SEQUENCE [LARGE SCALE GENOMIC DNA]</scope>
    <source>
        <strain evidence="1 2">SM13</strain>
    </source>
</reference>
<dbReference type="InterPro" id="IPR037891">
    <property type="entry name" value="Cdil-like_sf"/>
</dbReference>
<organism evidence="1 2">
    <name type="scientific">Polaribacter cellanae</name>
    <dbReference type="NCBI Taxonomy" id="2818493"/>
    <lineage>
        <taxon>Bacteria</taxon>
        <taxon>Pseudomonadati</taxon>
        <taxon>Bacteroidota</taxon>
        <taxon>Flavobacteriia</taxon>
        <taxon>Flavobacteriales</taxon>
        <taxon>Flavobacteriaceae</taxon>
    </lineage>
</organism>
<dbReference type="Proteomes" id="UP000663920">
    <property type="component" value="Chromosome"/>
</dbReference>
<keyword evidence="2" id="KW-1185">Reference proteome</keyword>
<gene>
    <name evidence="1" type="ORF">J3359_09210</name>
</gene>
<evidence type="ECO:0000313" key="2">
    <source>
        <dbReference type="Proteomes" id="UP000663920"/>
    </source>
</evidence>
<sequence length="149" mass="17049">MKEIKSANILKFKDGKTVVYPLRTIKDSGSYAIPPFIVDYNITFLELAEVLKKSLNYSEIGIQPPRDSELFFHKDNVKVTGIKNVKDLHKDSMNISTYIRDNYIHITPSDNQGTRKGFRYDYDGRISIPITSTLEKLAEALEQAFVKSK</sequence>